<evidence type="ECO:0000256" key="11">
    <source>
        <dbReference type="SAM" id="MobiDB-lite"/>
    </source>
</evidence>
<feature type="transmembrane region" description="Helical" evidence="12">
    <location>
        <begin position="441"/>
        <end position="462"/>
    </location>
</feature>
<keyword evidence="12" id="KW-0812">Transmembrane</keyword>
<keyword evidence="8" id="KW-0325">Glycoprotein</keyword>
<sequence length="464" mass="51107">MQLRAPPSPSGVQSWLSMFSALLLLFAFPIYAVELDIHSDDSIKQAAKTIAKGVTGYYTGYRPGDVPGNLPAPYPWWEAGAMFGSLIDYWFYTGDSSYNEITAQALLHQASPSRNFMPLNQTKAEGNDDQSFWAITAMAAAERNFPNPPPDQPQWLALVQGTFNSQAERWNTETCGGGLKWQIFRFNNGFNYKNTIANGCFFHIAARLATYTNNQTYADWAEKTWDWMETVGLISNNYHFFDGTDDLKNCSDINHIQWTYNAGVNLLGAAHMFHFTKGSEKWKKRVQGIVDGLDIFFYKDTNIMQEIACEPYGTCKIDQFTFKAYLSRWMAATTQVAPFTAPQILPKLQASALGAAKACTGGPDGHQCSLKWTTGKFEDGTGLGQQMAALEVIQSNLIRSVPPPLSNSTGGTSKGDPSAGTRKGDSLPDIVTKTITTADRVGAGITTVVLIMAIVVGAYWLIFT</sequence>
<evidence type="ECO:0000256" key="8">
    <source>
        <dbReference type="ARBA" id="ARBA00023180"/>
    </source>
</evidence>
<dbReference type="Pfam" id="PF03663">
    <property type="entry name" value="Glyco_hydro_76"/>
    <property type="match status" value="1"/>
</dbReference>
<proteinExistence type="inferred from homology"/>
<evidence type="ECO:0000256" key="1">
    <source>
        <dbReference type="ARBA" id="ARBA00001452"/>
    </source>
</evidence>
<evidence type="ECO:0000313" key="14">
    <source>
        <dbReference type="EMBL" id="PGH31891.1"/>
    </source>
</evidence>
<accession>A0A2B7ZET1</accession>
<comment type="caution">
    <text evidence="14">The sequence shown here is derived from an EMBL/GenBank/DDBJ whole genome shotgun (WGS) entry which is preliminary data.</text>
</comment>
<dbReference type="SUPFAM" id="SSF48208">
    <property type="entry name" value="Six-hairpin glycosidases"/>
    <property type="match status" value="1"/>
</dbReference>
<dbReference type="AlphaFoldDB" id="A0A2B7ZET1"/>
<reference evidence="14 15" key="1">
    <citation type="submission" date="2017-10" db="EMBL/GenBank/DDBJ databases">
        <title>Comparative genomics in systemic dimorphic fungi from Ajellomycetaceae.</title>
        <authorList>
            <person name="Munoz J.F."/>
            <person name="Mcewen J.G."/>
            <person name="Clay O.K."/>
            <person name="Cuomo C.A."/>
        </authorList>
    </citation>
    <scope>NUCLEOTIDE SEQUENCE [LARGE SCALE GENOMIC DNA]</scope>
    <source>
        <strain evidence="14 15">UAMH4076</strain>
    </source>
</reference>
<evidence type="ECO:0000313" key="15">
    <source>
        <dbReference type="Proteomes" id="UP000226031"/>
    </source>
</evidence>
<dbReference type="InterPro" id="IPR014480">
    <property type="entry name" value="Mannan-1_6-alpha_mannosidase"/>
</dbReference>
<keyword evidence="15" id="KW-1185">Reference proteome</keyword>
<protein>
    <recommendedName>
        <fullName evidence="4 10">Mannan endo-1,6-alpha-mannosidase</fullName>
        <ecNumber evidence="4 10">3.2.1.101</ecNumber>
    </recommendedName>
</protein>
<keyword evidence="6 10" id="KW-0378">Hydrolase</keyword>
<feature type="signal peptide" evidence="13">
    <location>
        <begin position="1"/>
        <end position="32"/>
    </location>
</feature>
<evidence type="ECO:0000256" key="6">
    <source>
        <dbReference type="ARBA" id="ARBA00022801"/>
    </source>
</evidence>
<organism evidence="14 15">
    <name type="scientific">[Emmonsia] crescens</name>
    <dbReference type="NCBI Taxonomy" id="73230"/>
    <lineage>
        <taxon>Eukaryota</taxon>
        <taxon>Fungi</taxon>
        <taxon>Dikarya</taxon>
        <taxon>Ascomycota</taxon>
        <taxon>Pezizomycotina</taxon>
        <taxon>Eurotiomycetes</taxon>
        <taxon>Eurotiomycetidae</taxon>
        <taxon>Onygenales</taxon>
        <taxon>Ajellomycetaceae</taxon>
        <taxon>Emergomyces</taxon>
    </lineage>
</organism>
<comment type="subcellular location">
    <subcellularLocation>
        <location evidence="2">Endomembrane system</location>
    </subcellularLocation>
</comment>
<comment type="catalytic activity">
    <reaction evidence="1 10">
        <text>Random hydrolysis of (1-&gt;6)-alpha-D-mannosidic linkages in unbranched (1-&gt;6)-mannans.</text>
        <dbReference type="EC" id="3.2.1.101"/>
    </reaction>
</comment>
<dbReference type="Gene3D" id="1.50.10.20">
    <property type="match status" value="1"/>
</dbReference>
<dbReference type="STRING" id="73230.A0A2B7ZET1"/>
<keyword evidence="12" id="KW-1133">Transmembrane helix</keyword>
<evidence type="ECO:0000256" key="13">
    <source>
        <dbReference type="SAM" id="SignalP"/>
    </source>
</evidence>
<dbReference type="Proteomes" id="UP000226031">
    <property type="component" value="Unassembled WGS sequence"/>
</dbReference>
<feature type="chain" id="PRO_5012857902" description="Mannan endo-1,6-alpha-mannosidase" evidence="13">
    <location>
        <begin position="33"/>
        <end position="464"/>
    </location>
</feature>
<evidence type="ECO:0000256" key="9">
    <source>
        <dbReference type="ARBA" id="ARBA00023295"/>
    </source>
</evidence>
<keyword evidence="5 13" id="KW-0732">Signal</keyword>
<feature type="region of interest" description="Disordered" evidence="11">
    <location>
        <begin position="400"/>
        <end position="427"/>
    </location>
</feature>
<dbReference type="InterPro" id="IPR008928">
    <property type="entry name" value="6-hairpin_glycosidase_sf"/>
</dbReference>
<gene>
    <name evidence="14" type="ORF">GX50_05326</name>
</gene>
<evidence type="ECO:0000256" key="5">
    <source>
        <dbReference type="ARBA" id="ARBA00022729"/>
    </source>
</evidence>
<dbReference type="InterPro" id="IPR005198">
    <property type="entry name" value="Glyco_hydro_76"/>
</dbReference>
<dbReference type="GO" id="GO:0012505">
    <property type="term" value="C:endomembrane system"/>
    <property type="evidence" value="ECO:0007669"/>
    <property type="project" value="UniProtKB-SubCell"/>
</dbReference>
<evidence type="ECO:0000256" key="3">
    <source>
        <dbReference type="ARBA" id="ARBA00009699"/>
    </source>
</evidence>
<evidence type="ECO:0000256" key="10">
    <source>
        <dbReference type="PIRNR" id="PIRNR016302"/>
    </source>
</evidence>
<dbReference type="EMBL" id="PDND01000111">
    <property type="protein sequence ID" value="PGH31891.1"/>
    <property type="molecule type" value="Genomic_DNA"/>
</dbReference>
<dbReference type="GO" id="GO:0008496">
    <property type="term" value="F:mannan endo-1,6-alpha-mannosidase activity"/>
    <property type="evidence" value="ECO:0007669"/>
    <property type="project" value="UniProtKB-UniRule"/>
</dbReference>
<evidence type="ECO:0000256" key="7">
    <source>
        <dbReference type="ARBA" id="ARBA00023136"/>
    </source>
</evidence>
<keyword evidence="7 12" id="KW-0472">Membrane</keyword>
<evidence type="ECO:0000256" key="2">
    <source>
        <dbReference type="ARBA" id="ARBA00004308"/>
    </source>
</evidence>
<name>A0A2B7ZET1_9EURO</name>
<dbReference type="VEuPathDB" id="FungiDB:EMCG_09328"/>
<dbReference type="EC" id="3.2.1.101" evidence="4 10"/>
<evidence type="ECO:0000256" key="4">
    <source>
        <dbReference type="ARBA" id="ARBA00012350"/>
    </source>
</evidence>
<dbReference type="GO" id="GO:0009272">
    <property type="term" value="P:fungal-type cell wall biogenesis"/>
    <property type="evidence" value="ECO:0007669"/>
    <property type="project" value="TreeGrafter"/>
</dbReference>
<evidence type="ECO:0000256" key="12">
    <source>
        <dbReference type="SAM" id="Phobius"/>
    </source>
</evidence>
<dbReference type="PANTHER" id="PTHR12145">
    <property type="entry name" value="MANNAN ENDO-1,6-ALPHA-MANNOSIDASE DCW1"/>
    <property type="match status" value="1"/>
</dbReference>
<dbReference type="PANTHER" id="PTHR12145:SF36">
    <property type="entry name" value="MANNAN ENDO-1,6-ALPHA-MANNOSIDASE DCW1"/>
    <property type="match status" value="1"/>
</dbReference>
<dbReference type="PIRSF" id="PIRSF016302">
    <property type="entry name" value="Man_a_manosd"/>
    <property type="match status" value="1"/>
</dbReference>
<keyword evidence="9 10" id="KW-0326">Glycosidase</keyword>
<comment type="similarity">
    <text evidence="3 10">Belongs to the glycosyl hydrolase 76 family.</text>
</comment>
<dbReference type="GO" id="GO:0016052">
    <property type="term" value="P:carbohydrate catabolic process"/>
    <property type="evidence" value="ECO:0007669"/>
    <property type="project" value="InterPro"/>
</dbReference>
<dbReference type="FunFam" id="1.50.10.20:FF:000006">
    <property type="entry name" value="Mannan endo-1,6-alpha-mannosidase"/>
    <property type="match status" value="1"/>
</dbReference>